<feature type="compositionally biased region" description="Basic and acidic residues" evidence="1">
    <location>
        <begin position="175"/>
        <end position="191"/>
    </location>
</feature>
<dbReference type="RefSeq" id="WP_187019328.1">
    <property type="nucleotide sequence ID" value="NZ_JACOPB010000001.1"/>
</dbReference>
<dbReference type="PANTHER" id="PTHR35866:SF2">
    <property type="entry name" value="YKGJ FAMILY CYSTEINE CLUSTER PROTEIN"/>
    <property type="match status" value="1"/>
</dbReference>
<proteinExistence type="predicted"/>
<comment type="caution">
    <text evidence="2">The sequence shown here is derived from an EMBL/GenBank/DDBJ whole genome shotgun (WGS) entry which is preliminary data.</text>
</comment>
<dbReference type="InterPro" id="IPR005358">
    <property type="entry name" value="Puta_zinc/iron-chelating_dom"/>
</dbReference>
<accession>A0ABR7H1H8</accession>
<feature type="region of interest" description="Disordered" evidence="1">
    <location>
        <begin position="175"/>
        <end position="201"/>
    </location>
</feature>
<dbReference type="PANTHER" id="PTHR35866">
    <property type="entry name" value="PUTATIVE-RELATED"/>
    <property type="match status" value="1"/>
</dbReference>
<dbReference type="Proteomes" id="UP000634672">
    <property type="component" value="Unassembled WGS sequence"/>
</dbReference>
<dbReference type="Pfam" id="PF03692">
    <property type="entry name" value="CxxCxxCC"/>
    <property type="match status" value="1"/>
</dbReference>
<dbReference type="EMBL" id="JACOPB010000001">
    <property type="protein sequence ID" value="MBC5707006.1"/>
    <property type="molecule type" value="Genomic_DNA"/>
</dbReference>
<gene>
    <name evidence="2" type="ORF">H8S75_03445</name>
</gene>
<organism evidence="2 3">
    <name type="scientific">Hungatella hominis</name>
    <dbReference type="NCBI Taxonomy" id="2763050"/>
    <lineage>
        <taxon>Bacteria</taxon>
        <taxon>Bacillati</taxon>
        <taxon>Bacillota</taxon>
        <taxon>Clostridia</taxon>
        <taxon>Lachnospirales</taxon>
        <taxon>Lachnospiraceae</taxon>
        <taxon>Hungatella</taxon>
    </lineage>
</organism>
<reference evidence="2 3" key="1">
    <citation type="submission" date="2020-08" db="EMBL/GenBank/DDBJ databases">
        <title>Genome public.</title>
        <authorList>
            <person name="Liu C."/>
            <person name="Sun Q."/>
        </authorList>
    </citation>
    <scope>NUCLEOTIDE SEQUENCE [LARGE SCALE GENOMIC DNA]</scope>
    <source>
        <strain evidence="2 3">NSJ-66</strain>
    </source>
</reference>
<evidence type="ECO:0000313" key="3">
    <source>
        <dbReference type="Proteomes" id="UP000634672"/>
    </source>
</evidence>
<evidence type="ECO:0000313" key="2">
    <source>
        <dbReference type="EMBL" id="MBC5707006.1"/>
    </source>
</evidence>
<sequence length="243" mass="28181">MKRDISLEEISDGKLYGSGDMVKVGCDDCRGCSACCRGMGSSIVLDPYDVFRLETGLGLPFEGLLAEAVELNLVDGIILPNLKMSGEGEACTFLNEEGRCRIHPFRPGICRMFPLGRIYEDHGFRYFNQIHECRKEQKTKVKIRKWMDTPDMGRYESYIVEWHYFLKELEERLEQKPEQKPEKKPKQKLEEGSEPTGGEDARKRTAMGVLKFFYLIPFQKELDFYQQFEARMAAAREEFINFL</sequence>
<protein>
    <submittedName>
        <fullName evidence="2">YkgJ family cysteine cluster protein</fullName>
    </submittedName>
</protein>
<name>A0ABR7H1H8_9FIRM</name>
<keyword evidence="3" id="KW-1185">Reference proteome</keyword>
<evidence type="ECO:0000256" key="1">
    <source>
        <dbReference type="SAM" id="MobiDB-lite"/>
    </source>
</evidence>